<accession>A0ABW4P9F9</accession>
<evidence type="ECO:0000256" key="5">
    <source>
        <dbReference type="ARBA" id="ARBA00023002"/>
    </source>
</evidence>
<evidence type="ECO:0000313" key="10">
    <source>
        <dbReference type="EMBL" id="MFD1814636.1"/>
    </source>
</evidence>
<reference evidence="11" key="1">
    <citation type="journal article" date="2019" name="Int. J. Syst. Evol. Microbiol.">
        <title>The Global Catalogue of Microorganisms (GCM) 10K type strain sequencing project: providing services to taxonomists for standard genome sequencing and annotation.</title>
        <authorList>
            <consortium name="The Broad Institute Genomics Platform"/>
            <consortium name="The Broad Institute Genome Sequencing Center for Infectious Disease"/>
            <person name="Wu L."/>
            <person name="Ma J."/>
        </authorList>
    </citation>
    <scope>NUCLEOTIDE SEQUENCE [LARGE SCALE GENOMIC DNA]</scope>
    <source>
        <strain evidence="11">DT72</strain>
    </source>
</reference>
<dbReference type="PANTHER" id="PTHR43884">
    <property type="entry name" value="ACYL-COA DEHYDROGENASE"/>
    <property type="match status" value="1"/>
</dbReference>
<dbReference type="CDD" id="cd00567">
    <property type="entry name" value="ACAD"/>
    <property type="match status" value="1"/>
</dbReference>
<dbReference type="Pfam" id="PF00441">
    <property type="entry name" value="Acyl-CoA_dh_1"/>
    <property type="match status" value="1"/>
</dbReference>
<evidence type="ECO:0000259" key="7">
    <source>
        <dbReference type="Pfam" id="PF00441"/>
    </source>
</evidence>
<keyword evidence="11" id="KW-1185">Reference proteome</keyword>
<proteinExistence type="inferred from homology"/>
<comment type="similarity">
    <text evidence="2 6">Belongs to the acyl-CoA dehydrogenase family.</text>
</comment>
<keyword evidence="3 6" id="KW-0285">Flavoprotein</keyword>
<organism evidence="10 11">
    <name type="scientific">Rhodococcus gannanensis</name>
    <dbReference type="NCBI Taxonomy" id="1960308"/>
    <lineage>
        <taxon>Bacteria</taxon>
        <taxon>Bacillati</taxon>
        <taxon>Actinomycetota</taxon>
        <taxon>Actinomycetes</taxon>
        <taxon>Mycobacteriales</taxon>
        <taxon>Nocardiaceae</taxon>
        <taxon>Rhodococcus</taxon>
    </lineage>
</organism>
<dbReference type="InterPro" id="IPR009100">
    <property type="entry name" value="AcylCoA_DH/oxidase_NM_dom_sf"/>
</dbReference>
<dbReference type="InterPro" id="IPR006091">
    <property type="entry name" value="Acyl-CoA_Oxase/DH_mid-dom"/>
</dbReference>
<dbReference type="Gene3D" id="2.40.110.10">
    <property type="entry name" value="Butyryl-CoA Dehydrogenase, subunit A, domain 2"/>
    <property type="match status" value="1"/>
</dbReference>
<dbReference type="InterPro" id="IPR013786">
    <property type="entry name" value="AcylCoA_DH/ox_N"/>
</dbReference>
<evidence type="ECO:0000259" key="9">
    <source>
        <dbReference type="Pfam" id="PF02771"/>
    </source>
</evidence>
<dbReference type="SUPFAM" id="SSF56645">
    <property type="entry name" value="Acyl-CoA dehydrogenase NM domain-like"/>
    <property type="match status" value="1"/>
</dbReference>
<gene>
    <name evidence="10" type="ORF">ACFSJG_20660</name>
</gene>
<evidence type="ECO:0000256" key="6">
    <source>
        <dbReference type="RuleBase" id="RU362125"/>
    </source>
</evidence>
<feature type="domain" description="Acyl-CoA dehydrogenase/oxidase N-terminal" evidence="9">
    <location>
        <begin position="6"/>
        <end position="99"/>
    </location>
</feature>
<keyword evidence="5 6" id="KW-0560">Oxidoreductase</keyword>
<dbReference type="Gene3D" id="1.20.140.10">
    <property type="entry name" value="Butyryl-CoA Dehydrogenase, subunit A, domain 3"/>
    <property type="match status" value="1"/>
</dbReference>
<protein>
    <submittedName>
        <fullName evidence="10">Acyl-CoA dehydrogenase family protein</fullName>
        <ecNumber evidence="10">1.-.-.-</ecNumber>
    </submittedName>
</protein>
<dbReference type="Gene3D" id="1.10.540.10">
    <property type="entry name" value="Acyl-CoA dehydrogenase/oxidase, N-terminal domain"/>
    <property type="match status" value="1"/>
</dbReference>
<keyword evidence="4 6" id="KW-0274">FAD</keyword>
<evidence type="ECO:0000259" key="8">
    <source>
        <dbReference type="Pfam" id="PF02770"/>
    </source>
</evidence>
<dbReference type="InterPro" id="IPR037069">
    <property type="entry name" value="AcylCoA_DH/ox_N_sf"/>
</dbReference>
<feature type="domain" description="Acyl-CoA dehydrogenase/oxidase C-terminal" evidence="7">
    <location>
        <begin position="240"/>
        <end position="370"/>
    </location>
</feature>
<dbReference type="RefSeq" id="WP_378487109.1">
    <property type="nucleotide sequence ID" value="NZ_JBHUFB010000019.1"/>
</dbReference>
<dbReference type="InterPro" id="IPR046373">
    <property type="entry name" value="Acyl-CoA_Oxase/DH_mid-dom_sf"/>
</dbReference>
<name>A0ABW4P9F9_9NOCA</name>
<comment type="caution">
    <text evidence="10">The sequence shown here is derived from an EMBL/GenBank/DDBJ whole genome shotgun (WGS) entry which is preliminary data.</text>
</comment>
<comment type="cofactor">
    <cofactor evidence="1 6">
        <name>FAD</name>
        <dbReference type="ChEBI" id="CHEBI:57692"/>
    </cofactor>
</comment>
<dbReference type="EC" id="1.-.-.-" evidence="10"/>
<dbReference type="InterPro" id="IPR036250">
    <property type="entry name" value="AcylCo_DH-like_C"/>
</dbReference>
<dbReference type="GO" id="GO:0016491">
    <property type="term" value="F:oxidoreductase activity"/>
    <property type="evidence" value="ECO:0007669"/>
    <property type="project" value="UniProtKB-KW"/>
</dbReference>
<dbReference type="EMBL" id="JBHUFB010000019">
    <property type="protein sequence ID" value="MFD1814636.1"/>
    <property type="molecule type" value="Genomic_DNA"/>
</dbReference>
<evidence type="ECO:0000256" key="2">
    <source>
        <dbReference type="ARBA" id="ARBA00009347"/>
    </source>
</evidence>
<sequence>MLLDRTPDQEFFRDTTARFLKETVPAGELRRLRDDEDGYGRDHWRRGADLGWTSLLVGEDRGGGSISGSGLLDLTLVAHEFGAHAAPGPLLPTNVVAATLDAHHDDTDPAVLAGILDGSVTAAWCHTEPRPTSRAGASPVEIVAEGDEVVVRGTKRPVEAAASADVLLVSGRTGDGVSLVLVPADAPGVRITPLQSIDVTRRYAAVEFDDVRLPSSALVGPAGAAAAAVEQARLRSLVISCAESVGALQSAFDLTLAWTFDRYSFGRPLASYQELKHRCADLKTWLEACHGISDAAATAVATGSGDAARLTSAAKAFIGDYGGELMQDCVQIHGGIGLTYEHDLHLYMRRAAANRSSHGTPAEHRQLIADIVDAQEAA</sequence>
<feature type="domain" description="Acyl-CoA oxidase/dehydrogenase middle" evidence="8">
    <location>
        <begin position="125"/>
        <end position="210"/>
    </location>
</feature>
<dbReference type="Pfam" id="PF02771">
    <property type="entry name" value="Acyl-CoA_dh_N"/>
    <property type="match status" value="1"/>
</dbReference>
<dbReference type="SUPFAM" id="SSF47203">
    <property type="entry name" value="Acyl-CoA dehydrogenase C-terminal domain-like"/>
    <property type="match status" value="1"/>
</dbReference>
<dbReference type="Pfam" id="PF02770">
    <property type="entry name" value="Acyl-CoA_dh_M"/>
    <property type="match status" value="1"/>
</dbReference>
<dbReference type="PANTHER" id="PTHR43884:SF20">
    <property type="entry name" value="ACYL-COA DEHYDROGENASE FADE28"/>
    <property type="match status" value="1"/>
</dbReference>
<dbReference type="Proteomes" id="UP001597286">
    <property type="component" value="Unassembled WGS sequence"/>
</dbReference>
<evidence type="ECO:0000256" key="4">
    <source>
        <dbReference type="ARBA" id="ARBA00022827"/>
    </source>
</evidence>
<evidence type="ECO:0000313" key="11">
    <source>
        <dbReference type="Proteomes" id="UP001597286"/>
    </source>
</evidence>
<evidence type="ECO:0000256" key="1">
    <source>
        <dbReference type="ARBA" id="ARBA00001974"/>
    </source>
</evidence>
<evidence type="ECO:0000256" key="3">
    <source>
        <dbReference type="ARBA" id="ARBA00022630"/>
    </source>
</evidence>
<dbReference type="InterPro" id="IPR009075">
    <property type="entry name" value="AcylCo_DH/oxidase_C"/>
</dbReference>